<keyword evidence="6" id="KW-1185">Reference proteome</keyword>
<dbReference type="NCBIfam" id="NF041359">
    <property type="entry name" value="GntG_guanitoxin"/>
    <property type="match status" value="1"/>
</dbReference>
<dbReference type="PIRSF" id="PIRSF017617">
    <property type="entry name" value="Thr_aldolase"/>
    <property type="match status" value="1"/>
</dbReference>
<gene>
    <name evidence="5" type="primary">ltaE</name>
    <name evidence="5" type="ORF">GH808_01790</name>
</gene>
<organism evidence="5 6">
    <name type="scientific">Acetobacterium fimetarium</name>
    <dbReference type="NCBI Taxonomy" id="52691"/>
    <lineage>
        <taxon>Bacteria</taxon>
        <taxon>Bacillati</taxon>
        <taxon>Bacillota</taxon>
        <taxon>Clostridia</taxon>
        <taxon>Eubacteriales</taxon>
        <taxon>Eubacteriaceae</taxon>
        <taxon>Acetobacterium</taxon>
    </lineage>
</organism>
<dbReference type="RefSeq" id="WP_186841096.1">
    <property type="nucleotide sequence ID" value="NZ_WJBC01000002.1"/>
</dbReference>
<evidence type="ECO:0000259" key="4">
    <source>
        <dbReference type="Pfam" id="PF01212"/>
    </source>
</evidence>
<comment type="cofactor">
    <cofactor evidence="1">
        <name>pyridoxal 5'-phosphate</name>
        <dbReference type="ChEBI" id="CHEBI:597326"/>
    </cofactor>
</comment>
<evidence type="ECO:0000313" key="5">
    <source>
        <dbReference type="EMBL" id="MBC3803176.1"/>
    </source>
</evidence>
<dbReference type="GO" id="GO:0016829">
    <property type="term" value="F:lyase activity"/>
    <property type="evidence" value="ECO:0007669"/>
    <property type="project" value="UniProtKB-KW"/>
</dbReference>
<comment type="caution">
    <text evidence="5">The sequence shown here is derived from an EMBL/GenBank/DDBJ whole genome shotgun (WGS) entry which is preliminary data.</text>
</comment>
<keyword evidence="3" id="KW-0663">Pyridoxal phosphate</keyword>
<dbReference type="InterPro" id="IPR015424">
    <property type="entry name" value="PyrdxlP-dep_Trfase"/>
</dbReference>
<protein>
    <submittedName>
        <fullName evidence="5">Low-specificity L-threonine aldolase</fullName>
        <ecNumber evidence="5">4.1.2.48</ecNumber>
    </submittedName>
</protein>
<dbReference type="Gene3D" id="3.90.1150.10">
    <property type="entry name" value="Aspartate Aminotransferase, domain 1"/>
    <property type="match status" value="1"/>
</dbReference>
<keyword evidence="5" id="KW-0456">Lyase</keyword>
<feature type="domain" description="Aromatic amino acid beta-eliminating lyase/threonine aldolase" evidence="4">
    <location>
        <begin position="4"/>
        <end position="284"/>
    </location>
</feature>
<dbReference type="PANTHER" id="PTHR48097">
    <property type="entry name" value="L-THREONINE ALDOLASE-RELATED"/>
    <property type="match status" value="1"/>
</dbReference>
<dbReference type="InterPro" id="IPR015421">
    <property type="entry name" value="PyrdxlP-dep_Trfase_major"/>
</dbReference>
<dbReference type="EMBL" id="WJBC01000002">
    <property type="protein sequence ID" value="MBC3803176.1"/>
    <property type="molecule type" value="Genomic_DNA"/>
</dbReference>
<dbReference type="PANTHER" id="PTHR48097:SF9">
    <property type="entry name" value="L-THREONINE ALDOLASE"/>
    <property type="match status" value="1"/>
</dbReference>
<dbReference type="InterPro" id="IPR015422">
    <property type="entry name" value="PyrdxlP-dep_Trfase_small"/>
</dbReference>
<evidence type="ECO:0000313" key="6">
    <source>
        <dbReference type="Proteomes" id="UP000603234"/>
    </source>
</evidence>
<name>A0ABR6WSF7_9FIRM</name>
<dbReference type="Pfam" id="PF01212">
    <property type="entry name" value="Beta_elim_lyase"/>
    <property type="match status" value="1"/>
</dbReference>
<accession>A0ABR6WSF7</accession>
<reference evidence="5 6" key="1">
    <citation type="journal article" date="2020" name="mSystems">
        <title>Defining Genomic and Predicted Metabolic Features of the Acetobacterium Genus.</title>
        <authorList>
            <person name="Ross D.E."/>
            <person name="Marshall C.W."/>
            <person name="Gulliver D."/>
            <person name="May H.D."/>
            <person name="Norman R.S."/>
        </authorList>
    </citation>
    <scope>NUCLEOTIDE SEQUENCE [LARGE SCALE GENOMIC DNA]</scope>
    <source>
        <strain evidence="5 6">DSM 8238</strain>
    </source>
</reference>
<evidence type="ECO:0000256" key="3">
    <source>
        <dbReference type="ARBA" id="ARBA00022898"/>
    </source>
</evidence>
<dbReference type="Proteomes" id="UP000603234">
    <property type="component" value="Unassembled WGS sequence"/>
</dbReference>
<comment type="similarity">
    <text evidence="2">Belongs to the threonine aldolase family.</text>
</comment>
<dbReference type="SUPFAM" id="SSF53383">
    <property type="entry name" value="PLP-dependent transferases"/>
    <property type="match status" value="1"/>
</dbReference>
<evidence type="ECO:0000256" key="1">
    <source>
        <dbReference type="ARBA" id="ARBA00001933"/>
    </source>
</evidence>
<dbReference type="Gene3D" id="3.40.640.10">
    <property type="entry name" value="Type I PLP-dependent aspartate aminotransferase-like (Major domain)"/>
    <property type="match status" value="1"/>
</dbReference>
<dbReference type="InterPro" id="IPR023603">
    <property type="entry name" value="Low_specificity_L-TA-like"/>
</dbReference>
<dbReference type="NCBIfam" id="NF007825">
    <property type="entry name" value="PRK10534.1"/>
    <property type="match status" value="1"/>
</dbReference>
<evidence type="ECO:0000256" key="2">
    <source>
        <dbReference type="ARBA" id="ARBA00006966"/>
    </source>
</evidence>
<dbReference type="CDD" id="cd06502">
    <property type="entry name" value="TA_like"/>
    <property type="match status" value="1"/>
</dbReference>
<dbReference type="InterPro" id="IPR001597">
    <property type="entry name" value="ArAA_b-elim_lyase/Thr_aldolase"/>
</dbReference>
<sequence>MWIDLRSDTVTQPTDAMRQAMASAEVGDDVYGDDPTVNKLEALASEMFEKEAALFVPSGTFGNQVAIMSHTRRGDEILIGDECHILMHEVGGAAVLSGVQTRPFPTDKGQADVKALEKMIRGDDIHYPNTGLICMENAHSSGTAIALENMQAVYRLAKSKNIPVHIDGARIFNAATALGVDPKEIAACGDSVNVCLSKGLCAPIGSLLLGSSDYIRTARKNRKLMGGGLRQAGIIAAAGIIALTEMTARLKEDHDHAKYLADRLEEIESCHVLRDRLDINMVFFTLDETVISESVLVSGLNNEKFRINGQEDGLYRFVTNRDVSAEAIDKLIETMKTLIVKASH</sequence>
<proteinExistence type="inferred from homology"/>
<dbReference type="EC" id="4.1.2.48" evidence="5"/>